<dbReference type="Pfam" id="PF01546">
    <property type="entry name" value="Peptidase_M20"/>
    <property type="match status" value="1"/>
</dbReference>
<keyword evidence="10" id="KW-1185">Reference proteome</keyword>
<dbReference type="InterPro" id="IPR002933">
    <property type="entry name" value="Peptidase_M20"/>
</dbReference>
<keyword evidence="2" id="KW-0645">Protease</keyword>
<dbReference type="InterPro" id="IPR011650">
    <property type="entry name" value="Peptidase_M20_dimer"/>
</dbReference>
<evidence type="ECO:0000256" key="7">
    <source>
        <dbReference type="PIRSR" id="PIRSR037217-2"/>
    </source>
</evidence>
<evidence type="ECO:0000256" key="3">
    <source>
        <dbReference type="ARBA" id="ARBA00022723"/>
    </source>
</evidence>
<dbReference type="GO" id="GO:0051603">
    <property type="term" value="P:proteolysis involved in protein catabolic process"/>
    <property type="evidence" value="ECO:0007669"/>
    <property type="project" value="TreeGrafter"/>
</dbReference>
<dbReference type="GO" id="GO:0004181">
    <property type="term" value="F:metallocarboxypeptidase activity"/>
    <property type="evidence" value="ECO:0007669"/>
    <property type="project" value="UniProtKB-EC"/>
</dbReference>
<dbReference type="EC" id="3.4.17.4" evidence="9"/>
<dbReference type="SUPFAM" id="SSF53187">
    <property type="entry name" value="Zn-dependent exopeptidases"/>
    <property type="match status" value="1"/>
</dbReference>
<dbReference type="Proteomes" id="UP001214415">
    <property type="component" value="Chromosome 3"/>
</dbReference>
<evidence type="ECO:0000313" key="9">
    <source>
        <dbReference type="EMBL" id="WFD23004.1"/>
    </source>
</evidence>
<accession>A0AAF0IYJ1</accession>
<dbReference type="PROSITE" id="PS00758">
    <property type="entry name" value="ARGE_DAPE_CPG2_1"/>
    <property type="match status" value="1"/>
</dbReference>
<keyword evidence="4 9" id="KW-0378">Hydrolase</keyword>
<comment type="similarity">
    <text evidence="1">Belongs to the peptidase M20A family.</text>
</comment>
<dbReference type="GO" id="GO:0046872">
    <property type="term" value="F:metal ion binding"/>
    <property type="evidence" value="ECO:0007669"/>
    <property type="project" value="UniProtKB-KW"/>
</dbReference>
<protein>
    <submittedName>
        <fullName evidence="9">Gly-Xaa carboxypeptidase</fullName>
        <ecNumber evidence="9">3.4.17.4</ecNumber>
    </submittedName>
</protein>
<sequence>MHLHWDTLLREGEQGVCPQAPALNLTQALEALSVSFPSVRQSVERHSRAIQFDTTVGDSWPDPDTDDHVWNQRFSPFSRWLTRAFPAIHRTNSLIRREFVHQHGLLYTWEGSDPSLKPLLLMAHQDVVPVENSTLNQWAFPPFSGHIDLEHQVVWGRGAVDCKQFLIGILSAVETLAHSRFRPKRTILLSFGFDEESGVDEGTSILSYDHPSSFGMPLATVAVTEKGSLNMHMTISSPGGHSSAPPPHTSVGILAKIITVLEETPFPAAIEDASSASIRHLQCLRDAPKMPARLRQALQKLEWAERTMESSVSLHARLPLLRRWYETVLPQEARTQRLAKARMAVLLALSPEALTPFKTTQAADLFHGGIKVNALPERAEAFVNHRITPHSSIQETIQHYVRVLQPMAQHYRFALTVFGDVVVPVSNDTYAHVVLQDSSFTIDTAPPTPFEGPDAAAFELVSSVIRGTFYLDEPRHQLRGSLDPEDAPASLAYKDSIRVTPTTLSANTDTAWYHNLTRNILRFGPQSVHPDLTGMFVDHQLHTVNEHSTIDGLVKSIEFYTHLIVAMDQSPIERIT</sequence>
<feature type="binding site" evidence="7">
    <location>
        <position position="161"/>
    </location>
    <ligand>
        <name>Zn(2+)</name>
        <dbReference type="ChEBI" id="CHEBI:29105"/>
        <label>2</label>
    </ligand>
</feature>
<dbReference type="AlphaFoldDB" id="A0AAF0IYJ1"/>
<dbReference type="Pfam" id="PF07687">
    <property type="entry name" value="M20_dimer"/>
    <property type="match status" value="1"/>
</dbReference>
<feature type="binding site" evidence="7">
    <location>
        <position position="209"/>
    </location>
    <ligand>
        <name>Zn(2+)</name>
        <dbReference type="ChEBI" id="CHEBI:29105"/>
        <label>2</label>
    </ligand>
</feature>
<dbReference type="PANTHER" id="PTHR45962:SF1">
    <property type="entry name" value="N-FATTY-ACYL-AMINO ACID SYNTHASE_HYDROLASE PM20D1"/>
    <property type="match status" value="1"/>
</dbReference>
<keyword evidence="9" id="KW-0121">Carboxypeptidase</keyword>
<dbReference type="GO" id="GO:0000328">
    <property type="term" value="C:fungal-type vacuole lumen"/>
    <property type="evidence" value="ECO:0007669"/>
    <property type="project" value="TreeGrafter"/>
</dbReference>
<dbReference type="InterPro" id="IPR017141">
    <property type="entry name" value="Pept_M20_carboxypep"/>
</dbReference>
<keyword evidence="3 7" id="KW-0479">Metal-binding</keyword>
<feature type="active site" evidence="6">
    <location>
        <position position="126"/>
    </location>
</feature>
<evidence type="ECO:0000256" key="1">
    <source>
        <dbReference type="ARBA" id="ARBA00006247"/>
    </source>
</evidence>
<dbReference type="Gene3D" id="1.10.150.900">
    <property type="match status" value="1"/>
</dbReference>
<evidence type="ECO:0000256" key="5">
    <source>
        <dbReference type="ARBA" id="ARBA00022833"/>
    </source>
</evidence>
<name>A0AAF0IYJ1_9BASI</name>
<organism evidence="9 10">
    <name type="scientific">Malassezia equina</name>
    <dbReference type="NCBI Taxonomy" id="1381935"/>
    <lineage>
        <taxon>Eukaryota</taxon>
        <taxon>Fungi</taxon>
        <taxon>Dikarya</taxon>
        <taxon>Basidiomycota</taxon>
        <taxon>Ustilaginomycotina</taxon>
        <taxon>Malasseziomycetes</taxon>
        <taxon>Malasseziales</taxon>
        <taxon>Malasseziaceae</taxon>
        <taxon>Malassezia</taxon>
    </lineage>
</organism>
<feature type="binding site" evidence="7">
    <location>
        <position position="161"/>
    </location>
    <ligand>
        <name>Zn(2+)</name>
        <dbReference type="ChEBI" id="CHEBI:29105"/>
        <label>1</label>
    </ligand>
</feature>
<evidence type="ECO:0000259" key="8">
    <source>
        <dbReference type="Pfam" id="PF07687"/>
    </source>
</evidence>
<feature type="binding site" evidence="7">
    <location>
        <position position="196"/>
    </location>
    <ligand>
        <name>Zn(2+)</name>
        <dbReference type="ChEBI" id="CHEBI:29105"/>
        <label>1</label>
    </ligand>
</feature>
<feature type="binding site" evidence="7">
    <location>
        <position position="542"/>
    </location>
    <ligand>
        <name>Zn(2+)</name>
        <dbReference type="ChEBI" id="CHEBI:29105"/>
        <label>1</label>
    </ligand>
</feature>
<keyword evidence="5 7" id="KW-0862">Zinc</keyword>
<dbReference type="PANTHER" id="PTHR45962">
    <property type="entry name" value="N-FATTY-ACYL-AMINO ACID SYNTHASE/HYDROLASE PM20D1"/>
    <property type="match status" value="1"/>
</dbReference>
<proteinExistence type="inferred from homology"/>
<gene>
    <name evidence="9" type="ORF">MEQU1_001688</name>
</gene>
<dbReference type="Gene3D" id="3.30.70.360">
    <property type="match status" value="1"/>
</dbReference>
<evidence type="ECO:0000256" key="2">
    <source>
        <dbReference type="ARBA" id="ARBA00022670"/>
    </source>
</evidence>
<dbReference type="EMBL" id="CP119902">
    <property type="protein sequence ID" value="WFD23004.1"/>
    <property type="molecule type" value="Genomic_DNA"/>
</dbReference>
<dbReference type="PIRSF" id="PIRSF037217">
    <property type="entry name" value="Carboxypeptidase_S"/>
    <property type="match status" value="1"/>
</dbReference>
<reference evidence="9" key="1">
    <citation type="submission" date="2023-03" db="EMBL/GenBank/DDBJ databases">
        <title>Mating type loci evolution in Malassezia.</title>
        <authorList>
            <person name="Coelho M.A."/>
        </authorList>
    </citation>
    <scope>NUCLEOTIDE SEQUENCE</scope>
    <source>
        <strain evidence="9">CBS 12830</strain>
    </source>
</reference>
<dbReference type="InterPro" id="IPR036264">
    <property type="entry name" value="Bact_exopeptidase_dim_dom"/>
</dbReference>
<feature type="active site" description="Proton acceptor" evidence="6">
    <location>
        <position position="195"/>
    </location>
</feature>
<feature type="domain" description="Peptidase M20 dimerisation" evidence="8">
    <location>
        <begin position="224"/>
        <end position="408"/>
    </location>
</feature>
<evidence type="ECO:0000256" key="4">
    <source>
        <dbReference type="ARBA" id="ARBA00022801"/>
    </source>
</evidence>
<dbReference type="InterPro" id="IPR047177">
    <property type="entry name" value="Pept_M20A"/>
</dbReference>
<dbReference type="Gene3D" id="3.40.630.10">
    <property type="entry name" value="Zn peptidases"/>
    <property type="match status" value="1"/>
</dbReference>
<evidence type="ECO:0000256" key="6">
    <source>
        <dbReference type="PIRSR" id="PIRSR037217-1"/>
    </source>
</evidence>
<feature type="binding site" evidence="7">
    <location>
        <position position="124"/>
    </location>
    <ligand>
        <name>Zn(2+)</name>
        <dbReference type="ChEBI" id="CHEBI:29105"/>
        <label>2</label>
    </ligand>
</feature>
<evidence type="ECO:0000313" key="10">
    <source>
        <dbReference type="Proteomes" id="UP001214415"/>
    </source>
</evidence>
<dbReference type="InterPro" id="IPR001261">
    <property type="entry name" value="ArgE/DapE_CS"/>
</dbReference>
<dbReference type="SUPFAM" id="SSF55031">
    <property type="entry name" value="Bacterial exopeptidase dimerisation domain"/>
    <property type="match status" value="1"/>
</dbReference>